<sequence>MSLDTIANELVLKIFEDVFDDPRYTPSKSVRLLRICKSLFEPIGSLVYRKVTARRYDALVSLVDSIQRNPSFATFIRSLTLCVDIATSYAVLDFVPLLAMLLNRTANYVQTLELRGSKMHPAVYATFISFTFPRCVSLSAPYYILLNPDAKLDYCQREAFPRYPIMVCRASNPWPILIRVKLAYPDRPRAHGRLIEFPSPCSKLSSPFPECLVTSSTCSWEFGFLPTSKLSAFPATAG</sequence>
<dbReference type="Proteomes" id="UP001383192">
    <property type="component" value="Unassembled WGS sequence"/>
</dbReference>
<dbReference type="EMBL" id="JAYKXP010000163">
    <property type="protein sequence ID" value="KAK7021773.1"/>
    <property type="molecule type" value="Genomic_DNA"/>
</dbReference>
<protein>
    <recommendedName>
        <fullName evidence="3">F-box domain-containing protein</fullName>
    </recommendedName>
</protein>
<proteinExistence type="predicted"/>
<accession>A0AAW0B8F7</accession>
<evidence type="ECO:0008006" key="3">
    <source>
        <dbReference type="Google" id="ProtNLM"/>
    </source>
</evidence>
<evidence type="ECO:0000313" key="1">
    <source>
        <dbReference type="EMBL" id="KAK7021773.1"/>
    </source>
</evidence>
<evidence type="ECO:0000313" key="2">
    <source>
        <dbReference type="Proteomes" id="UP001383192"/>
    </source>
</evidence>
<reference evidence="1 2" key="1">
    <citation type="submission" date="2024-01" db="EMBL/GenBank/DDBJ databases">
        <title>A draft genome for a cacao thread blight-causing isolate of Paramarasmius palmivorus.</title>
        <authorList>
            <person name="Baruah I.K."/>
            <person name="Bukari Y."/>
            <person name="Amoako-Attah I."/>
            <person name="Meinhardt L.W."/>
            <person name="Bailey B.A."/>
            <person name="Cohen S.P."/>
        </authorList>
    </citation>
    <scope>NUCLEOTIDE SEQUENCE [LARGE SCALE GENOMIC DNA]</scope>
    <source>
        <strain evidence="1 2">GH-12</strain>
    </source>
</reference>
<name>A0AAW0B8F7_9AGAR</name>
<comment type="caution">
    <text evidence="1">The sequence shown here is derived from an EMBL/GenBank/DDBJ whole genome shotgun (WGS) entry which is preliminary data.</text>
</comment>
<gene>
    <name evidence="1" type="ORF">VNI00_017284</name>
</gene>
<dbReference type="AlphaFoldDB" id="A0AAW0B8F7"/>
<organism evidence="1 2">
    <name type="scientific">Paramarasmius palmivorus</name>
    <dbReference type="NCBI Taxonomy" id="297713"/>
    <lineage>
        <taxon>Eukaryota</taxon>
        <taxon>Fungi</taxon>
        <taxon>Dikarya</taxon>
        <taxon>Basidiomycota</taxon>
        <taxon>Agaricomycotina</taxon>
        <taxon>Agaricomycetes</taxon>
        <taxon>Agaricomycetidae</taxon>
        <taxon>Agaricales</taxon>
        <taxon>Marasmiineae</taxon>
        <taxon>Marasmiaceae</taxon>
        <taxon>Paramarasmius</taxon>
    </lineage>
</organism>
<keyword evidence="2" id="KW-1185">Reference proteome</keyword>